<proteinExistence type="predicted"/>
<evidence type="ECO:0000313" key="2">
    <source>
        <dbReference type="Proteomes" id="UP000028006"/>
    </source>
</evidence>
<evidence type="ECO:0000313" key="1">
    <source>
        <dbReference type="EMBL" id="KEQ11220.1"/>
    </source>
</evidence>
<evidence type="ECO:0008006" key="3">
    <source>
        <dbReference type="Google" id="ProtNLM"/>
    </source>
</evidence>
<organism evidence="1 2">
    <name type="scientific">Endozoicomonas montiporae</name>
    <dbReference type="NCBI Taxonomy" id="1027273"/>
    <lineage>
        <taxon>Bacteria</taxon>
        <taxon>Pseudomonadati</taxon>
        <taxon>Pseudomonadota</taxon>
        <taxon>Gammaproteobacteria</taxon>
        <taxon>Oceanospirillales</taxon>
        <taxon>Endozoicomonadaceae</taxon>
        <taxon>Endozoicomonas</taxon>
    </lineage>
</organism>
<protein>
    <recommendedName>
        <fullName evidence="3">Phage protein D</fullName>
    </recommendedName>
</protein>
<keyword evidence="2" id="KW-1185">Reference proteome</keyword>
<reference evidence="1 2" key="1">
    <citation type="submission" date="2014-06" db="EMBL/GenBank/DDBJ databases">
        <title>Whole Genome Sequences of Three Symbiotic Endozoicomonas Bacteria.</title>
        <authorList>
            <person name="Neave M.J."/>
            <person name="Apprill A."/>
            <person name="Voolstra C.R."/>
        </authorList>
    </citation>
    <scope>NUCLEOTIDE SEQUENCE [LARGE SCALE GENOMIC DNA]</scope>
    <source>
        <strain evidence="1 2">LMG 24815</strain>
    </source>
</reference>
<dbReference type="SUPFAM" id="SSF69279">
    <property type="entry name" value="Phage tail proteins"/>
    <property type="match status" value="1"/>
</dbReference>
<accession>A0A081MYE7</accession>
<name>A0A081MYE7_9GAMM</name>
<dbReference type="eggNOG" id="COG3500">
    <property type="taxonomic scope" value="Bacteria"/>
</dbReference>
<sequence length="328" mass="36493">MRERTPVKRADYKILANGNDITRIIRDRFVSMSIRDAAGFNSDSVSITLDNRDGKIQFPATGAELDVHIGYVNALVFKGTYQVTELEEPLDDDILMIHGTAAKMKSSLKAPRDVIYDDITLGELVEQVAQDNGYRAAVSDELASIHYEHIDQVGESDMNLLTRLARERKAFFKPVADRLVIVPKAESRTVTGKNIPPITLSDRENSTGRVVIQERTDFESVVAYWFSEEQQEKIPETAGSGEPQFVIRRKFKDAESALKAAEAKLGELQRGQKTLDITRPLDPSIVPEAPLILKNHKPSANGEWLVEQVEHTYQSNTVATTSASAVTP</sequence>
<dbReference type="Pfam" id="PF05954">
    <property type="entry name" value="Phage_GPD"/>
    <property type="match status" value="1"/>
</dbReference>
<comment type="caution">
    <text evidence="1">The sequence shown here is derived from an EMBL/GenBank/DDBJ whole genome shotgun (WGS) entry which is preliminary data.</text>
</comment>
<dbReference type="Proteomes" id="UP000028006">
    <property type="component" value="Unassembled WGS sequence"/>
</dbReference>
<dbReference type="AlphaFoldDB" id="A0A081MYE7"/>
<gene>
    <name evidence="1" type="ORF">GZ77_26540</name>
</gene>
<dbReference type="EMBL" id="JOKG01000012">
    <property type="protein sequence ID" value="KEQ11220.1"/>
    <property type="molecule type" value="Genomic_DNA"/>
</dbReference>